<dbReference type="AlphaFoldDB" id="A0AAV4XZ10"/>
<dbReference type="EMBL" id="BPLR01018377">
    <property type="protein sequence ID" value="GIY99063.1"/>
    <property type="molecule type" value="Genomic_DNA"/>
</dbReference>
<sequence>PPSRADSSCSKGIPNLAAALLDAHSKGSAYSPSMRAGQ</sequence>
<organism evidence="1 2">
    <name type="scientific">Caerostris extrusa</name>
    <name type="common">Bark spider</name>
    <name type="synonym">Caerostris bankana</name>
    <dbReference type="NCBI Taxonomy" id="172846"/>
    <lineage>
        <taxon>Eukaryota</taxon>
        <taxon>Metazoa</taxon>
        <taxon>Ecdysozoa</taxon>
        <taxon>Arthropoda</taxon>
        <taxon>Chelicerata</taxon>
        <taxon>Arachnida</taxon>
        <taxon>Araneae</taxon>
        <taxon>Araneomorphae</taxon>
        <taxon>Entelegynae</taxon>
        <taxon>Araneoidea</taxon>
        <taxon>Araneidae</taxon>
        <taxon>Caerostris</taxon>
    </lineage>
</organism>
<protein>
    <submittedName>
        <fullName evidence="1">Uncharacterized protein</fullName>
    </submittedName>
</protein>
<proteinExistence type="predicted"/>
<reference evidence="1 2" key="1">
    <citation type="submission" date="2021-06" db="EMBL/GenBank/DDBJ databases">
        <title>Caerostris extrusa draft genome.</title>
        <authorList>
            <person name="Kono N."/>
            <person name="Arakawa K."/>
        </authorList>
    </citation>
    <scope>NUCLEOTIDE SEQUENCE [LARGE SCALE GENOMIC DNA]</scope>
</reference>
<name>A0AAV4XZ10_CAEEX</name>
<dbReference type="Proteomes" id="UP001054945">
    <property type="component" value="Unassembled WGS sequence"/>
</dbReference>
<evidence type="ECO:0000313" key="1">
    <source>
        <dbReference type="EMBL" id="GIY99063.1"/>
    </source>
</evidence>
<gene>
    <name evidence="1" type="ORF">CEXT_800641</name>
</gene>
<keyword evidence="2" id="KW-1185">Reference proteome</keyword>
<comment type="caution">
    <text evidence="1">The sequence shown here is derived from an EMBL/GenBank/DDBJ whole genome shotgun (WGS) entry which is preliminary data.</text>
</comment>
<evidence type="ECO:0000313" key="2">
    <source>
        <dbReference type="Proteomes" id="UP001054945"/>
    </source>
</evidence>
<feature type="non-terminal residue" evidence="1">
    <location>
        <position position="1"/>
    </location>
</feature>
<accession>A0AAV4XZ10</accession>